<feature type="compositionally biased region" description="Basic and acidic residues" evidence="1">
    <location>
        <begin position="190"/>
        <end position="236"/>
    </location>
</feature>
<evidence type="ECO:0000256" key="1">
    <source>
        <dbReference type="SAM" id="MobiDB-lite"/>
    </source>
</evidence>
<evidence type="ECO:0000313" key="2">
    <source>
        <dbReference type="EMBL" id="UGS27312.1"/>
    </source>
</evidence>
<feature type="region of interest" description="Disordered" evidence="1">
    <location>
        <begin position="161"/>
        <end position="236"/>
    </location>
</feature>
<gene>
    <name evidence="2" type="ORF">K8F61_03640</name>
</gene>
<evidence type="ECO:0000313" key="3">
    <source>
        <dbReference type="Proteomes" id="UP001199642"/>
    </source>
</evidence>
<dbReference type="Proteomes" id="UP001199642">
    <property type="component" value="Chromosome"/>
</dbReference>
<name>A0ABY3RU29_9MICO</name>
<reference evidence="2 3" key="1">
    <citation type="submission" date="2023-01" db="EMBL/GenBank/DDBJ databases">
        <title>Characterization of estradiol degrading bacteria Microbacterium sp. MZT7 and reveal degrading genes through genome analysis.</title>
        <authorList>
            <person name="Hao P."/>
            <person name="Gao Y."/>
        </authorList>
    </citation>
    <scope>NUCLEOTIDE SEQUENCE [LARGE SCALE GENOMIC DNA]</scope>
    <source>
        <strain evidence="2 3">MZT7</strain>
    </source>
</reference>
<protein>
    <submittedName>
        <fullName evidence="2">Transposase</fullName>
    </submittedName>
</protein>
<accession>A0ABY3RU29</accession>
<feature type="compositionally biased region" description="Low complexity" evidence="1">
    <location>
        <begin position="269"/>
        <end position="279"/>
    </location>
</feature>
<proteinExistence type="predicted"/>
<organism evidence="2 3">
    <name type="scientific">Microbacterium resistens</name>
    <dbReference type="NCBI Taxonomy" id="156977"/>
    <lineage>
        <taxon>Bacteria</taxon>
        <taxon>Bacillati</taxon>
        <taxon>Actinomycetota</taxon>
        <taxon>Actinomycetes</taxon>
        <taxon>Micrococcales</taxon>
        <taxon>Microbacteriaceae</taxon>
        <taxon>Microbacterium</taxon>
    </lineage>
</organism>
<dbReference type="RefSeq" id="WP_231820713.1">
    <property type="nucleotide sequence ID" value="NZ_CP082781.1"/>
</dbReference>
<keyword evidence="3" id="KW-1185">Reference proteome</keyword>
<dbReference type="EMBL" id="CP082781">
    <property type="protein sequence ID" value="UGS27312.1"/>
    <property type="molecule type" value="Genomic_DNA"/>
</dbReference>
<feature type="region of interest" description="Disordered" evidence="1">
    <location>
        <begin position="269"/>
        <end position="292"/>
    </location>
</feature>
<sequence length="292" mass="31421">MTAHDAAGAEDPRLIEIAVELYTAPPGEFVARRNSLAQEDGERDRAARIRALRKPSVAAWVVNVFATERADRLATALELAAELREAQEDLDARSLAELGRQRRALTTQLAREAAALATARGERVTESTVEAVRQTIAAAFFDPQAAMAVASGRLVRELEASSGTPVDPASVVGGGAPSVITAATEGPPTDELRARRERKAAEREVREAEQELQRAQRAQDRAERDHAEAVTRTERLTARAAELEQELARVRADIEANAAAVEGVSAERASAAERVAQAQDRLDAARSALPEQ</sequence>